<dbReference type="CDD" id="cd15860">
    <property type="entry name" value="SNARE_USE1"/>
    <property type="match status" value="1"/>
</dbReference>
<keyword evidence="9 11" id="KW-0472">Membrane</keyword>
<dbReference type="PANTHER" id="PTHR13050">
    <property type="entry name" value="USE1-LIKE PROTEIN"/>
    <property type="match status" value="1"/>
</dbReference>
<evidence type="ECO:0000256" key="1">
    <source>
        <dbReference type="ARBA" id="ARBA00004163"/>
    </source>
</evidence>
<evidence type="ECO:0000256" key="11">
    <source>
        <dbReference type="SAM" id="Phobius"/>
    </source>
</evidence>
<dbReference type="GO" id="GO:0015031">
    <property type="term" value="P:protein transport"/>
    <property type="evidence" value="ECO:0007669"/>
    <property type="project" value="UniProtKB-KW"/>
</dbReference>
<evidence type="ECO:0000256" key="10">
    <source>
        <dbReference type="SAM" id="MobiDB-lite"/>
    </source>
</evidence>
<evidence type="ECO:0000256" key="7">
    <source>
        <dbReference type="ARBA" id="ARBA00022927"/>
    </source>
</evidence>
<dbReference type="GO" id="GO:0005484">
    <property type="term" value="F:SNAP receptor activity"/>
    <property type="evidence" value="ECO:0007669"/>
    <property type="project" value="TreeGrafter"/>
</dbReference>
<dbReference type="GO" id="GO:0006890">
    <property type="term" value="P:retrograde vesicle-mediated transport, Golgi to endoplasmic reticulum"/>
    <property type="evidence" value="ECO:0007669"/>
    <property type="project" value="TreeGrafter"/>
</dbReference>
<proteinExistence type="inferred from homology"/>
<accession>A0A2R6S6T7</accession>
<comment type="similarity">
    <text evidence="2">Belongs to the USE1 family.</text>
</comment>
<evidence type="ECO:0000256" key="2">
    <source>
        <dbReference type="ARBA" id="ARBA00007891"/>
    </source>
</evidence>
<evidence type="ECO:0008006" key="14">
    <source>
        <dbReference type="Google" id="ProtNLM"/>
    </source>
</evidence>
<sequence length="297" mass="33163">MTFRQSEQVRHDQVNLIGLLNRIEKTVTSAGWQEEDTRQPAWVNTQGMLQKLKYAKKLLRNTELNAHFSDTSSRQRYQDFNKVIDRLEFSVLEVDKCVTPKPVLPSPVLPTLPLPISFAPASMQSVIQPKPDDDTPPLLTASTNGTATHPAQDLLLSPSDTATLPPIKPIKPIDPNSALLPPNLPLQAETTRATASGTPAFLQNSAALQEEMSEQLAKMATQLKRNALHFADSLEKDKAVVLGAQEKMERNFDVMSKERVRLRDHRSKSWGTTWIVVLSLFIAAIGFVMTFFVIRLT</sequence>
<comment type="caution">
    <text evidence="12">The sequence shown here is derived from an EMBL/GenBank/DDBJ whole genome shotgun (WGS) entry which is preliminary data.</text>
</comment>
<evidence type="ECO:0000256" key="6">
    <source>
        <dbReference type="ARBA" id="ARBA00022892"/>
    </source>
</evidence>
<keyword evidence="5" id="KW-0256">Endoplasmic reticulum</keyword>
<dbReference type="EMBL" id="MLYV02000011">
    <property type="protein sequence ID" value="PSS38011.1"/>
    <property type="molecule type" value="Genomic_DNA"/>
</dbReference>
<dbReference type="OrthoDB" id="4506189at2759"/>
<keyword evidence="13" id="KW-1185">Reference proteome</keyword>
<gene>
    <name evidence="12" type="ORF">PHLCEN_2v151</name>
</gene>
<dbReference type="GO" id="GO:0005789">
    <property type="term" value="C:endoplasmic reticulum membrane"/>
    <property type="evidence" value="ECO:0007669"/>
    <property type="project" value="UniProtKB-SubCell"/>
</dbReference>
<evidence type="ECO:0000313" key="13">
    <source>
        <dbReference type="Proteomes" id="UP000186601"/>
    </source>
</evidence>
<evidence type="ECO:0000256" key="4">
    <source>
        <dbReference type="ARBA" id="ARBA00022692"/>
    </source>
</evidence>
<evidence type="ECO:0000256" key="5">
    <source>
        <dbReference type="ARBA" id="ARBA00022824"/>
    </source>
</evidence>
<evidence type="ECO:0000256" key="3">
    <source>
        <dbReference type="ARBA" id="ARBA00022448"/>
    </source>
</evidence>
<keyword evidence="8 11" id="KW-1133">Transmembrane helix</keyword>
<feature type="transmembrane region" description="Helical" evidence="11">
    <location>
        <begin position="271"/>
        <end position="294"/>
    </location>
</feature>
<dbReference type="GO" id="GO:0031201">
    <property type="term" value="C:SNARE complex"/>
    <property type="evidence" value="ECO:0007669"/>
    <property type="project" value="TreeGrafter"/>
</dbReference>
<keyword evidence="3" id="KW-0813">Transport</keyword>
<keyword evidence="4 11" id="KW-0812">Transmembrane</keyword>
<keyword evidence="6" id="KW-0931">ER-Golgi transport</keyword>
<comment type="subcellular location">
    <subcellularLocation>
        <location evidence="1">Endoplasmic reticulum membrane</location>
        <topology evidence="1">Single-pass type IV membrane protein</topology>
    </subcellularLocation>
</comment>
<evidence type="ECO:0000256" key="8">
    <source>
        <dbReference type="ARBA" id="ARBA00022989"/>
    </source>
</evidence>
<dbReference type="Proteomes" id="UP000186601">
    <property type="component" value="Unassembled WGS sequence"/>
</dbReference>
<evidence type="ECO:0000313" key="12">
    <source>
        <dbReference type="EMBL" id="PSS38011.1"/>
    </source>
</evidence>
<dbReference type="STRING" id="98765.A0A2R6S6T7"/>
<evidence type="ECO:0000256" key="9">
    <source>
        <dbReference type="ARBA" id="ARBA00023136"/>
    </source>
</evidence>
<organism evidence="12 13">
    <name type="scientific">Hermanssonia centrifuga</name>
    <dbReference type="NCBI Taxonomy" id="98765"/>
    <lineage>
        <taxon>Eukaryota</taxon>
        <taxon>Fungi</taxon>
        <taxon>Dikarya</taxon>
        <taxon>Basidiomycota</taxon>
        <taxon>Agaricomycotina</taxon>
        <taxon>Agaricomycetes</taxon>
        <taxon>Polyporales</taxon>
        <taxon>Meruliaceae</taxon>
        <taxon>Hermanssonia</taxon>
    </lineage>
</organism>
<dbReference type="AlphaFoldDB" id="A0A2R6S6T7"/>
<dbReference type="PANTHER" id="PTHR13050:SF7">
    <property type="entry name" value="VESICLE TRANSPORT PROTEIN USE1"/>
    <property type="match status" value="1"/>
</dbReference>
<reference evidence="12 13" key="1">
    <citation type="submission" date="2018-02" db="EMBL/GenBank/DDBJ databases">
        <title>Genome sequence of the basidiomycete white-rot fungus Phlebia centrifuga.</title>
        <authorList>
            <person name="Granchi Z."/>
            <person name="Peng M."/>
            <person name="de Vries R.P."/>
            <person name="Hilden K."/>
            <person name="Makela M.R."/>
            <person name="Grigoriev I."/>
            <person name="Riley R."/>
        </authorList>
    </citation>
    <scope>NUCLEOTIDE SEQUENCE [LARGE SCALE GENOMIC DNA]</scope>
    <source>
        <strain evidence="12 13">FBCC195</strain>
    </source>
</reference>
<dbReference type="InterPro" id="IPR019150">
    <property type="entry name" value="Vesicle_transport_protein_Use1"/>
</dbReference>
<keyword evidence="7" id="KW-0653">Protein transport</keyword>
<protein>
    <recommendedName>
        <fullName evidence="14">USE1-like protein</fullName>
    </recommendedName>
</protein>
<dbReference type="Pfam" id="PF09753">
    <property type="entry name" value="Use1"/>
    <property type="match status" value="1"/>
</dbReference>
<feature type="region of interest" description="Disordered" evidence="10">
    <location>
        <begin position="126"/>
        <end position="183"/>
    </location>
</feature>
<name>A0A2R6S6T7_9APHY</name>